<feature type="domain" description="CHASE" evidence="14">
    <location>
        <begin position="110"/>
        <end position="199"/>
    </location>
</feature>
<dbReference type="InterPro" id="IPR005467">
    <property type="entry name" value="His_kinase_dom"/>
</dbReference>
<dbReference type="InterPro" id="IPR004358">
    <property type="entry name" value="Sig_transdc_His_kin-like_C"/>
</dbReference>
<dbReference type="CDD" id="cd00130">
    <property type="entry name" value="PAS"/>
    <property type="match status" value="2"/>
</dbReference>
<feature type="domain" description="PAC" evidence="13">
    <location>
        <begin position="538"/>
        <end position="590"/>
    </location>
</feature>
<evidence type="ECO:0000256" key="2">
    <source>
        <dbReference type="ARBA" id="ARBA00004370"/>
    </source>
</evidence>
<dbReference type="PANTHER" id="PTHR43304:SF1">
    <property type="entry name" value="PAC DOMAIN-CONTAINING PROTEIN"/>
    <property type="match status" value="1"/>
</dbReference>
<evidence type="ECO:0000256" key="9">
    <source>
        <dbReference type="ARBA" id="ARBA00023136"/>
    </source>
</evidence>
<evidence type="ECO:0000259" key="14">
    <source>
        <dbReference type="PROSITE" id="PS50839"/>
    </source>
</evidence>
<dbReference type="InterPro" id="IPR006189">
    <property type="entry name" value="CHASE_dom"/>
</dbReference>
<dbReference type="EMBL" id="JASCRZ010000009">
    <property type="protein sequence ID" value="MDI5896327.1"/>
    <property type="molecule type" value="Genomic_DNA"/>
</dbReference>
<evidence type="ECO:0000256" key="6">
    <source>
        <dbReference type="ARBA" id="ARBA00022692"/>
    </source>
</evidence>
<evidence type="ECO:0000256" key="3">
    <source>
        <dbReference type="ARBA" id="ARBA00012438"/>
    </source>
</evidence>
<dbReference type="SUPFAM" id="SSF55874">
    <property type="entry name" value="ATPase domain of HSP90 chaperone/DNA topoisomerase II/histidine kinase"/>
    <property type="match status" value="1"/>
</dbReference>
<keyword evidence="8 10" id="KW-1133">Transmembrane helix</keyword>
<dbReference type="InterPro" id="IPR001610">
    <property type="entry name" value="PAC"/>
</dbReference>
<evidence type="ECO:0000256" key="5">
    <source>
        <dbReference type="ARBA" id="ARBA00022679"/>
    </source>
</evidence>
<evidence type="ECO:0000313" key="16">
    <source>
        <dbReference type="Proteomes" id="UP001243403"/>
    </source>
</evidence>
<feature type="domain" description="PAS" evidence="12">
    <location>
        <begin position="301"/>
        <end position="372"/>
    </location>
</feature>
<name>A0ABT6VDM4_9FLAO</name>
<dbReference type="Gene3D" id="3.30.450.350">
    <property type="entry name" value="CHASE domain"/>
    <property type="match status" value="1"/>
</dbReference>
<dbReference type="Gene3D" id="3.30.565.10">
    <property type="entry name" value="Histidine kinase-like ATPase, C-terminal domain"/>
    <property type="match status" value="1"/>
</dbReference>
<dbReference type="NCBIfam" id="TIGR00229">
    <property type="entry name" value="sensory_box"/>
    <property type="match status" value="2"/>
</dbReference>
<evidence type="ECO:0000259" key="12">
    <source>
        <dbReference type="PROSITE" id="PS50112"/>
    </source>
</evidence>
<keyword evidence="5" id="KW-0808">Transferase</keyword>
<keyword evidence="4" id="KW-0597">Phosphoprotein</keyword>
<dbReference type="InterPro" id="IPR003594">
    <property type="entry name" value="HATPase_dom"/>
</dbReference>
<dbReference type="PRINTS" id="PR00344">
    <property type="entry name" value="BCTRLSENSOR"/>
</dbReference>
<dbReference type="RefSeq" id="WP_282718615.1">
    <property type="nucleotide sequence ID" value="NZ_JASCRZ010000009.1"/>
</dbReference>
<comment type="subcellular location">
    <subcellularLocation>
        <location evidence="2">Membrane</location>
    </subcellularLocation>
</comment>
<dbReference type="SMART" id="SM00086">
    <property type="entry name" value="PAC"/>
    <property type="match status" value="3"/>
</dbReference>
<dbReference type="InterPro" id="IPR052162">
    <property type="entry name" value="Sensor_kinase/Photoreceptor"/>
</dbReference>
<keyword evidence="7" id="KW-0418">Kinase</keyword>
<keyword evidence="9 10" id="KW-0472">Membrane</keyword>
<evidence type="ECO:0000313" key="15">
    <source>
        <dbReference type="EMBL" id="MDI5896327.1"/>
    </source>
</evidence>
<dbReference type="InterPro" id="IPR042240">
    <property type="entry name" value="CHASE_sf"/>
</dbReference>
<feature type="domain" description="PAC" evidence="13">
    <location>
        <begin position="376"/>
        <end position="428"/>
    </location>
</feature>
<evidence type="ECO:0000256" key="8">
    <source>
        <dbReference type="ARBA" id="ARBA00022989"/>
    </source>
</evidence>
<dbReference type="PROSITE" id="PS50109">
    <property type="entry name" value="HIS_KIN"/>
    <property type="match status" value="1"/>
</dbReference>
<feature type="transmembrane region" description="Helical" evidence="10">
    <location>
        <begin position="254"/>
        <end position="281"/>
    </location>
</feature>
<dbReference type="InterPro" id="IPR000014">
    <property type="entry name" value="PAS"/>
</dbReference>
<evidence type="ECO:0000256" key="4">
    <source>
        <dbReference type="ARBA" id="ARBA00022553"/>
    </source>
</evidence>
<dbReference type="PROSITE" id="PS50839">
    <property type="entry name" value="CHASE"/>
    <property type="match status" value="1"/>
</dbReference>
<feature type="transmembrane region" description="Helical" evidence="10">
    <location>
        <begin position="20"/>
        <end position="37"/>
    </location>
</feature>
<evidence type="ECO:0000256" key="7">
    <source>
        <dbReference type="ARBA" id="ARBA00022777"/>
    </source>
</evidence>
<comment type="catalytic activity">
    <reaction evidence="1">
        <text>ATP + protein L-histidine = ADP + protein N-phospho-L-histidine.</text>
        <dbReference type="EC" id="2.7.13.3"/>
    </reaction>
</comment>
<sequence>MDNKKYPKFISWFLNKPKTTGFITFLFLSYVVGFLVYQQYQLIKEDEQREMNNILHIVNQNLEQSLKNCYTTTLTLALTINDKGVPENFDYVGKKLMESNNSISAVQLVPNGVIKYIYPIKGNEAAMNLNILAAPHLKEEALKSVATQKMYFAGPLQLKQGGMGIVGRFPVFRNNVFWGFSAVIIKLDDLLKSSGINTVDDSKYYFQFSKKNIITKKEVFYLPNKSDFSKKYNISTTIPDGDWKLYLISKHQNYFYAQIIIPGIIGLILAALFGVLIYTLLKIPEELQSLVNIQATKLFNSEIKFEAIFDQAAVGIAHIDSFTGNFIEINNQYCKLLGYTEQEMKEINFQSITHPEDLKEDLMNLEKLRDGKIAAYSMEKRYYTKAGAIIWINLTVSPLFKKDKKVTTHISIVEDISLKKEAQKLITKSETRFKSLFEDSPIPLWEEDFSEVKKYLQKLNLIHETPETVSIYLKMHPDVVYKCIDLVKIIDVNTMCLSLHKVKTKNELITNLSKIIDKDSIPDFTKQLIAITQGEKQLIIDTKIKNKDGEYRDVNLRWNVIQGYENSLERIIVSTEDITDRKLSENIILRSQQRIESLINTIDGIVWECDAKTFTFNFISQKAEKILGYTSEEWLASKTFWSDHIHPEDRQWTIDYCTLKTKENLNHDFEYRMIAKNGAIVWLRDIVNVISENDQVLSLRGIMIDITTTKEAEKDLNDSFNLVTEQNKRLLNFSYIVSHNLRSHTSNIASIMSLIESSESEEEKDEMIQLLKSVSNSLNETMIHLNEVINIRTNIGLVSESLNLQQYLETVQSVLSEQINSKNVSISTIMPDDVMINYNPAYLESILYNIISNSIRYSHPERKPIIIIKWINDDENKILQISDNGVGIDLVKNADKIFGMYKTFTNNADSKGIGLFITKNQIDAMGGNITVESEPNIGTTFKIYIQ</sequence>
<dbReference type="Pfam" id="PF08447">
    <property type="entry name" value="PAS_3"/>
    <property type="match status" value="2"/>
</dbReference>
<feature type="domain" description="PAS" evidence="12">
    <location>
        <begin position="591"/>
        <end position="651"/>
    </location>
</feature>
<dbReference type="InterPro" id="IPR013655">
    <property type="entry name" value="PAS_fold_3"/>
</dbReference>
<dbReference type="SMART" id="SM00091">
    <property type="entry name" value="PAS"/>
    <property type="match status" value="2"/>
</dbReference>
<dbReference type="EC" id="2.7.13.3" evidence="3"/>
<keyword evidence="6 10" id="KW-0812">Transmembrane</keyword>
<dbReference type="Proteomes" id="UP001243403">
    <property type="component" value="Unassembled WGS sequence"/>
</dbReference>
<organism evidence="15 16">
    <name type="scientific">Flavobacterium algoritolerans</name>
    <dbReference type="NCBI Taxonomy" id="3041254"/>
    <lineage>
        <taxon>Bacteria</taxon>
        <taxon>Pseudomonadati</taxon>
        <taxon>Bacteroidota</taxon>
        <taxon>Flavobacteriia</taxon>
        <taxon>Flavobacteriales</taxon>
        <taxon>Flavobacteriaceae</taxon>
        <taxon>Flavobacterium</taxon>
    </lineage>
</organism>
<dbReference type="InterPro" id="IPR035965">
    <property type="entry name" value="PAS-like_dom_sf"/>
</dbReference>
<dbReference type="SUPFAM" id="SSF55785">
    <property type="entry name" value="PYP-like sensor domain (PAS domain)"/>
    <property type="match status" value="3"/>
</dbReference>
<dbReference type="Gene3D" id="3.30.450.20">
    <property type="entry name" value="PAS domain"/>
    <property type="match status" value="3"/>
</dbReference>
<dbReference type="SMART" id="SM00387">
    <property type="entry name" value="HATPase_c"/>
    <property type="match status" value="1"/>
</dbReference>
<accession>A0ABT6VDM4</accession>
<dbReference type="Pfam" id="PF02518">
    <property type="entry name" value="HATPase_c"/>
    <property type="match status" value="1"/>
</dbReference>
<protein>
    <recommendedName>
        <fullName evidence="3">histidine kinase</fullName>
        <ecNumber evidence="3">2.7.13.3</ecNumber>
    </recommendedName>
</protein>
<dbReference type="PROSITE" id="PS50113">
    <property type="entry name" value="PAC"/>
    <property type="match status" value="3"/>
</dbReference>
<gene>
    <name evidence="15" type="ORF">QLS65_15650</name>
</gene>
<feature type="domain" description="Histidine kinase" evidence="11">
    <location>
        <begin position="736"/>
        <end position="946"/>
    </location>
</feature>
<evidence type="ECO:0000256" key="1">
    <source>
        <dbReference type="ARBA" id="ARBA00000085"/>
    </source>
</evidence>
<dbReference type="InterPro" id="IPR036890">
    <property type="entry name" value="HATPase_C_sf"/>
</dbReference>
<evidence type="ECO:0000259" key="11">
    <source>
        <dbReference type="PROSITE" id="PS50109"/>
    </source>
</evidence>
<dbReference type="InterPro" id="IPR000700">
    <property type="entry name" value="PAS-assoc_C"/>
</dbReference>
<reference evidence="15 16" key="1">
    <citation type="submission" date="2023-04" db="EMBL/GenBank/DDBJ databases">
        <title>Two novel species of Flavobacterium.</title>
        <authorList>
            <person name="Liu Q."/>
            <person name="Xin Y.-H."/>
        </authorList>
    </citation>
    <scope>NUCLEOTIDE SEQUENCE [LARGE SCALE GENOMIC DNA]</scope>
    <source>
        <strain evidence="15 16">LB1P51</strain>
    </source>
</reference>
<dbReference type="SMART" id="SM01079">
    <property type="entry name" value="CHASE"/>
    <property type="match status" value="1"/>
</dbReference>
<dbReference type="PANTHER" id="PTHR43304">
    <property type="entry name" value="PHYTOCHROME-LIKE PROTEIN CPH1"/>
    <property type="match status" value="1"/>
</dbReference>
<dbReference type="Pfam" id="PF03924">
    <property type="entry name" value="CHASE"/>
    <property type="match status" value="1"/>
</dbReference>
<dbReference type="PROSITE" id="PS50112">
    <property type="entry name" value="PAS"/>
    <property type="match status" value="2"/>
</dbReference>
<evidence type="ECO:0000256" key="10">
    <source>
        <dbReference type="SAM" id="Phobius"/>
    </source>
</evidence>
<feature type="domain" description="PAC" evidence="13">
    <location>
        <begin position="667"/>
        <end position="718"/>
    </location>
</feature>
<evidence type="ECO:0000259" key="13">
    <source>
        <dbReference type="PROSITE" id="PS50113"/>
    </source>
</evidence>
<proteinExistence type="predicted"/>
<keyword evidence="16" id="KW-1185">Reference proteome</keyword>
<comment type="caution">
    <text evidence="15">The sequence shown here is derived from an EMBL/GenBank/DDBJ whole genome shotgun (WGS) entry which is preliminary data.</text>
</comment>